<proteinExistence type="predicted"/>
<sequence>MQGAVHEAMMSLAAQFVTDGLDNEIRHESAARIQAVWRGRAIRQDSAFLVAPKYVRRVLLLCRGRMSGRQHAKGLVAVRNARVQFLRIEISRNSGITNYLYRRNLDMEMKEHLENPKHRLRACLLIQAWWKGCRVRGIRNTKSRRQWNKRKEARMLKSQPEIDLA</sequence>
<reference evidence="2" key="1">
    <citation type="submission" date="2021-02" db="EMBL/GenBank/DDBJ databases">
        <authorList>
            <person name="Dougan E. K."/>
            <person name="Rhodes N."/>
            <person name="Thang M."/>
            <person name="Chan C."/>
        </authorList>
    </citation>
    <scope>NUCLEOTIDE SEQUENCE</scope>
</reference>
<evidence type="ECO:0000313" key="3">
    <source>
        <dbReference type="Proteomes" id="UP000654075"/>
    </source>
</evidence>
<protein>
    <submittedName>
        <fullName evidence="2">Uncharacterized protein</fullName>
    </submittedName>
</protein>
<evidence type="ECO:0000256" key="1">
    <source>
        <dbReference type="SAM" id="MobiDB-lite"/>
    </source>
</evidence>
<name>A0A813FQK1_POLGL</name>
<dbReference type="Proteomes" id="UP000654075">
    <property type="component" value="Unassembled WGS sequence"/>
</dbReference>
<comment type="caution">
    <text evidence="2">The sequence shown here is derived from an EMBL/GenBank/DDBJ whole genome shotgun (WGS) entry which is preliminary data.</text>
</comment>
<gene>
    <name evidence="2" type="ORF">PGLA1383_LOCUS32500</name>
</gene>
<evidence type="ECO:0000313" key="2">
    <source>
        <dbReference type="EMBL" id="CAE8614778.1"/>
    </source>
</evidence>
<dbReference type="OrthoDB" id="421562at2759"/>
<dbReference type="EMBL" id="CAJNNV010025497">
    <property type="protein sequence ID" value="CAE8614778.1"/>
    <property type="molecule type" value="Genomic_DNA"/>
</dbReference>
<feature type="region of interest" description="Disordered" evidence="1">
    <location>
        <begin position="144"/>
        <end position="165"/>
    </location>
</feature>
<keyword evidence="3" id="KW-1185">Reference proteome</keyword>
<organism evidence="2 3">
    <name type="scientific">Polarella glacialis</name>
    <name type="common">Dinoflagellate</name>
    <dbReference type="NCBI Taxonomy" id="89957"/>
    <lineage>
        <taxon>Eukaryota</taxon>
        <taxon>Sar</taxon>
        <taxon>Alveolata</taxon>
        <taxon>Dinophyceae</taxon>
        <taxon>Suessiales</taxon>
        <taxon>Suessiaceae</taxon>
        <taxon>Polarella</taxon>
    </lineage>
</organism>
<dbReference type="AlphaFoldDB" id="A0A813FQK1"/>
<accession>A0A813FQK1</accession>
<dbReference type="PROSITE" id="PS50096">
    <property type="entry name" value="IQ"/>
    <property type="match status" value="1"/>
</dbReference>